<protein>
    <submittedName>
        <fullName evidence="1">Uncharacterized protein</fullName>
    </submittedName>
</protein>
<evidence type="ECO:0000313" key="1">
    <source>
        <dbReference type="EMBL" id="SHE97538.1"/>
    </source>
</evidence>
<reference evidence="2" key="1">
    <citation type="submission" date="2016-11" db="EMBL/GenBank/DDBJ databases">
        <authorList>
            <person name="Varghese N."/>
            <person name="Submissions S."/>
        </authorList>
    </citation>
    <scope>NUCLEOTIDE SEQUENCE [LARGE SCALE GENOMIC DNA]</scope>
    <source>
        <strain evidence="2">DSM 19514</strain>
    </source>
</reference>
<evidence type="ECO:0000313" key="2">
    <source>
        <dbReference type="Proteomes" id="UP000184295"/>
    </source>
</evidence>
<sequence>QQGYLCSGDLNSWSASFGDDGGEELFILIAQRDDVGWSTAGALLRPL</sequence>
<dbReference type="EMBL" id="FQUL01000046">
    <property type="protein sequence ID" value="SHE97538.1"/>
    <property type="molecule type" value="Genomic_DNA"/>
</dbReference>
<gene>
    <name evidence="1" type="ORF">SAMN02745225_02156</name>
</gene>
<accession>A0A1M4XVU8</accession>
<organism evidence="1 2">
    <name type="scientific">Ferrithrix thermotolerans DSM 19514</name>
    <dbReference type="NCBI Taxonomy" id="1121881"/>
    <lineage>
        <taxon>Bacteria</taxon>
        <taxon>Bacillati</taxon>
        <taxon>Actinomycetota</taxon>
        <taxon>Acidimicrobiia</taxon>
        <taxon>Acidimicrobiales</taxon>
        <taxon>Acidimicrobiaceae</taxon>
        <taxon>Ferrithrix</taxon>
    </lineage>
</organism>
<dbReference type="AlphaFoldDB" id="A0A1M4XVU8"/>
<dbReference type="Proteomes" id="UP000184295">
    <property type="component" value="Unassembled WGS sequence"/>
</dbReference>
<proteinExistence type="predicted"/>
<name>A0A1M4XVU8_9ACTN</name>
<keyword evidence="2" id="KW-1185">Reference proteome</keyword>
<feature type="non-terminal residue" evidence="1">
    <location>
        <position position="1"/>
    </location>
</feature>